<organism evidence="2 3">
    <name type="scientific">Haloquadratum walsbyi J07HQW1</name>
    <dbReference type="NCBI Taxonomy" id="1238424"/>
    <lineage>
        <taxon>Archaea</taxon>
        <taxon>Methanobacteriati</taxon>
        <taxon>Methanobacteriota</taxon>
        <taxon>Stenosarchaea group</taxon>
        <taxon>Halobacteria</taxon>
        <taxon>Halobacteriales</taxon>
        <taxon>Haloferacaceae</taxon>
        <taxon>Haloquadratum</taxon>
    </lineage>
</organism>
<feature type="transmembrane region" description="Helical" evidence="1">
    <location>
        <begin position="9"/>
        <end position="29"/>
    </location>
</feature>
<dbReference type="EMBL" id="KE356560">
    <property type="protein sequence ID" value="ERG90391.1"/>
    <property type="molecule type" value="Genomic_DNA"/>
</dbReference>
<evidence type="ECO:0000313" key="3">
    <source>
        <dbReference type="Proteomes" id="UP000030649"/>
    </source>
</evidence>
<reference evidence="2 3" key="1">
    <citation type="journal article" date="2013" name="PLoS ONE">
        <title>Assembly-driven community genomics of a hypersaline microbial ecosystem.</title>
        <authorList>
            <person name="Podell S."/>
            <person name="Ugalde J.A."/>
            <person name="Narasingarao P."/>
            <person name="Banfield J.F."/>
            <person name="Heidelberg K.B."/>
            <person name="Allen E.E."/>
        </authorList>
    </citation>
    <scope>NUCLEOTIDE SEQUENCE [LARGE SCALE GENOMIC DNA]</scope>
    <source>
        <strain evidence="3">J07HQW1</strain>
    </source>
</reference>
<dbReference type="STRING" id="1238424.J07HQW1_00412"/>
<sequence length="164" mass="17198">MFNIPIDAWYAWIGLSIASIALIGAVSGLPTTKPPDAAAVATTIDRVGAAEYPATAEHPVSADAIWLGTYRIGLKSDAGTAHATLAFGPITPVCSNSNHSSENRLCDILYGSPPAYVFDSETAFLDAVTTAQTNGTDVAWRPVDGPVVIRRVSWNNESVVLVGV</sequence>
<dbReference type="AlphaFoldDB" id="U1PE83"/>
<name>U1PE83_9EURY</name>
<dbReference type="Pfam" id="PF23954">
    <property type="entry name" value="DUF7283"/>
    <property type="match status" value="1"/>
</dbReference>
<keyword evidence="1" id="KW-1133">Transmembrane helix</keyword>
<gene>
    <name evidence="2" type="ORF">J07HQW1_00412</name>
</gene>
<proteinExistence type="predicted"/>
<dbReference type="Proteomes" id="UP000030649">
    <property type="component" value="Unassembled WGS sequence"/>
</dbReference>
<evidence type="ECO:0000256" key="1">
    <source>
        <dbReference type="SAM" id="Phobius"/>
    </source>
</evidence>
<keyword evidence="1" id="KW-0472">Membrane</keyword>
<accession>U1PE83</accession>
<dbReference type="InterPro" id="IPR055707">
    <property type="entry name" value="DUF7283"/>
</dbReference>
<keyword evidence="1" id="KW-0812">Transmembrane</keyword>
<evidence type="ECO:0000313" key="2">
    <source>
        <dbReference type="EMBL" id="ERG90391.1"/>
    </source>
</evidence>
<protein>
    <submittedName>
        <fullName evidence="2">Uncharacterized protein</fullName>
    </submittedName>
</protein>
<dbReference type="HOGENOM" id="CLU_1615280_0_0_2"/>